<organism evidence="1 2">
    <name type="scientific">Candidatus Ryanbacteria bacterium CG10_big_fil_rev_8_21_14_0_10_43_42</name>
    <dbReference type="NCBI Taxonomy" id="1974864"/>
    <lineage>
        <taxon>Bacteria</taxon>
        <taxon>Candidatus Ryaniibacteriota</taxon>
    </lineage>
</organism>
<sequence>MESGRNNNNAEMEKIQFRFGFGYKEWKNLIVTKLFQARRPCLPGKITEDIAREKGHPHPERPVPGAQKAIRELKEEGVIVKVGMKIVLPEFLHDNALVKESAFRRINVPEGGQNDFGGGTLEIIVRAQIQTVKALCKLIDLEINRAREYAVAEDTRTELLTVLAGLEEKQVALIE</sequence>
<dbReference type="EMBL" id="PFEF01000003">
    <property type="protein sequence ID" value="PJE64824.1"/>
    <property type="molecule type" value="Genomic_DNA"/>
</dbReference>
<dbReference type="Proteomes" id="UP000229098">
    <property type="component" value="Unassembled WGS sequence"/>
</dbReference>
<name>A0A2M8KY16_9BACT</name>
<proteinExistence type="predicted"/>
<protein>
    <submittedName>
        <fullName evidence="1">Uncharacterized protein</fullName>
    </submittedName>
</protein>
<gene>
    <name evidence="1" type="ORF">COU90_00995</name>
</gene>
<comment type="caution">
    <text evidence="1">The sequence shown here is derived from an EMBL/GenBank/DDBJ whole genome shotgun (WGS) entry which is preliminary data.</text>
</comment>
<accession>A0A2M8KY16</accession>
<evidence type="ECO:0000313" key="2">
    <source>
        <dbReference type="Proteomes" id="UP000229098"/>
    </source>
</evidence>
<evidence type="ECO:0000313" key="1">
    <source>
        <dbReference type="EMBL" id="PJE64824.1"/>
    </source>
</evidence>
<reference evidence="2" key="1">
    <citation type="submission" date="2017-09" db="EMBL/GenBank/DDBJ databases">
        <title>Depth-based differentiation of microbial function through sediment-hosted aquifers and enrichment of novel symbionts in the deep terrestrial subsurface.</title>
        <authorList>
            <person name="Probst A.J."/>
            <person name="Ladd B."/>
            <person name="Jarett J.K."/>
            <person name="Geller-Mcgrath D.E."/>
            <person name="Sieber C.M.K."/>
            <person name="Emerson J.B."/>
            <person name="Anantharaman K."/>
            <person name="Thomas B.C."/>
            <person name="Malmstrom R."/>
            <person name="Stieglmeier M."/>
            <person name="Klingl A."/>
            <person name="Woyke T."/>
            <person name="Ryan C.M."/>
            <person name="Banfield J.F."/>
        </authorList>
    </citation>
    <scope>NUCLEOTIDE SEQUENCE [LARGE SCALE GENOMIC DNA]</scope>
</reference>
<dbReference type="AlphaFoldDB" id="A0A2M8KY16"/>